<evidence type="ECO:0000256" key="1">
    <source>
        <dbReference type="SAM" id="Phobius"/>
    </source>
</evidence>
<dbReference type="OrthoDB" id="397874at2"/>
<dbReference type="EMBL" id="CP033058">
    <property type="protein sequence ID" value="AZZ65206.1"/>
    <property type="molecule type" value="Genomic_DNA"/>
</dbReference>
<dbReference type="InterPro" id="IPR059214">
    <property type="entry name" value="MSC_0882-like"/>
</dbReference>
<dbReference type="Proteomes" id="UP000256585">
    <property type="component" value="Chromosome"/>
</dbReference>
<name>A0A3Q9V9V2_9BACT</name>
<keyword evidence="1" id="KW-0812">Transmembrane</keyword>
<protein>
    <submittedName>
        <fullName evidence="2">Uncharacterized protein</fullName>
    </submittedName>
</protein>
<sequence>MDIKPIITGSLEANSNNQMAITATATNHMADQDIKTKNIYKPSRTLDPEGVIPNGIYKVFKSETTIKTINIIFLSLVFLTSLILILLFAFSSKSFINFLKDPSKAVPWGWYIIPVLLGTISIVVLTFESIELSGIKKSILHYRERISEGESFTPPFVAILYEKLMKKQVRRTWLVVSILFYVGLFTLIFWAIKDTSWKVFKFKEWILNSFSNPDLVVYILCGILITVVILFIVNSIYRKKRMVDIQNFFGQEVMNYTDLSKQRSDAHKFWAKVFFISILVVLVIPIITLLIVKKVVKKGK</sequence>
<keyword evidence="1" id="KW-0472">Membrane</keyword>
<feature type="transmembrane region" description="Helical" evidence="1">
    <location>
        <begin position="215"/>
        <end position="237"/>
    </location>
</feature>
<dbReference type="NCBIfam" id="NF045846">
    <property type="entry name" value="MSC0882_dom"/>
    <property type="match status" value="1"/>
</dbReference>
<gene>
    <name evidence="2" type="ORF">DMC14_000030</name>
</gene>
<keyword evidence="3" id="KW-1185">Reference proteome</keyword>
<feature type="transmembrane region" description="Helical" evidence="1">
    <location>
        <begin position="269"/>
        <end position="292"/>
    </location>
</feature>
<feature type="transmembrane region" description="Helical" evidence="1">
    <location>
        <begin position="108"/>
        <end position="127"/>
    </location>
</feature>
<dbReference type="AlphaFoldDB" id="A0A3Q9V9V2"/>
<evidence type="ECO:0000313" key="3">
    <source>
        <dbReference type="Proteomes" id="UP000256585"/>
    </source>
</evidence>
<dbReference type="KEGG" id="mphc:DMC14_000030"/>
<feature type="transmembrane region" description="Helical" evidence="1">
    <location>
        <begin position="173"/>
        <end position="192"/>
    </location>
</feature>
<accession>A0A3Q9V9V2</accession>
<dbReference type="RefSeq" id="WP_116171976.1">
    <property type="nucleotide sequence ID" value="NZ_CP033058.2"/>
</dbReference>
<reference evidence="2" key="1">
    <citation type="submission" date="2019-03" db="EMBL/GenBank/DDBJ databases">
        <title>Draft Sequence and Annotation of the Mycoplasma phocicerebrale Strain 1049T Genome.</title>
        <authorList>
            <person name="Frasca S.Jr."/>
            <person name="Kutish G.F."/>
            <person name="Castellanos Gell J."/>
            <person name="Michaels D.L."/>
            <person name="Brown D.R."/>
        </authorList>
    </citation>
    <scope>NUCLEOTIDE SEQUENCE</scope>
    <source>
        <strain evidence="2">1049</strain>
    </source>
</reference>
<organism evidence="2 3">
    <name type="scientific">Metamycoplasma phocicerebrale</name>
    <dbReference type="NCBI Taxonomy" id="142649"/>
    <lineage>
        <taxon>Bacteria</taxon>
        <taxon>Bacillati</taxon>
        <taxon>Mycoplasmatota</taxon>
        <taxon>Mycoplasmoidales</taxon>
        <taxon>Metamycoplasmataceae</taxon>
        <taxon>Metamycoplasma</taxon>
    </lineage>
</organism>
<feature type="transmembrane region" description="Helical" evidence="1">
    <location>
        <begin position="68"/>
        <end position="88"/>
    </location>
</feature>
<proteinExistence type="predicted"/>
<keyword evidence="1" id="KW-1133">Transmembrane helix</keyword>
<evidence type="ECO:0000313" key="2">
    <source>
        <dbReference type="EMBL" id="AZZ65206.1"/>
    </source>
</evidence>